<dbReference type="OrthoDB" id="76435at2157"/>
<dbReference type="Proteomes" id="UP000251717">
    <property type="component" value="Unassembled WGS sequence"/>
</dbReference>
<evidence type="ECO:0000313" key="2">
    <source>
        <dbReference type="Proteomes" id="UP000251717"/>
    </source>
</evidence>
<dbReference type="AlphaFoldDB" id="A0A315XL27"/>
<sequence>MEIKSGKGKDYPPLIKDLVKELLKDDFVHFKILCANEVHHFNKEEDTIIEFEETYVKETRDNGDMLYIAYPDIFRVKLYRDMEQYIEDEKKFNAFNDDDDWTGNRIQF</sequence>
<evidence type="ECO:0000313" key="1">
    <source>
        <dbReference type="EMBL" id="PWB86770.1"/>
    </source>
</evidence>
<gene>
    <name evidence="1" type="ORF">MBBTH_11820</name>
</gene>
<name>A0A315XL27_9EURY</name>
<dbReference type="RefSeq" id="WP_116592134.1">
    <property type="nucleotide sequence ID" value="NZ_JBGUNC010000075.1"/>
</dbReference>
<organism evidence="1 2">
    <name type="scientific">Methanobrevibacter thaueri</name>
    <dbReference type="NCBI Taxonomy" id="190975"/>
    <lineage>
        <taxon>Archaea</taxon>
        <taxon>Methanobacteriati</taxon>
        <taxon>Methanobacteriota</taxon>
        <taxon>Methanomada group</taxon>
        <taxon>Methanobacteria</taxon>
        <taxon>Methanobacteriales</taxon>
        <taxon>Methanobacteriaceae</taxon>
        <taxon>Methanobrevibacter</taxon>
    </lineage>
</organism>
<accession>A0A315XL27</accession>
<dbReference type="EMBL" id="MZGS01000023">
    <property type="protein sequence ID" value="PWB86770.1"/>
    <property type="molecule type" value="Genomic_DNA"/>
</dbReference>
<comment type="caution">
    <text evidence="1">The sequence shown here is derived from an EMBL/GenBank/DDBJ whole genome shotgun (WGS) entry which is preliminary data.</text>
</comment>
<proteinExistence type="predicted"/>
<keyword evidence="2" id="KW-1185">Reference proteome</keyword>
<reference evidence="1 2" key="1">
    <citation type="submission" date="2017-03" db="EMBL/GenBank/DDBJ databases">
        <title>Genome sequence of Methanobrevibacter thaueri.</title>
        <authorList>
            <person name="Poehlein A."/>
            <person name="Seedorf H."/>
            <person name="Daniel R."/>
        </authorList>
    </citation>
    <scope>NUCLEOTIDE SEQUENCE [LARGE SCALE GENOMIC DNA]</scope>
    <source>
        <strain evidence="1 2">DSM 11995</strain>
    </source>
</reference>
<protein>
    <submittedName>
        <fullName evidence="1">Uncharacterized protein</fullName>
    </submittedName>
</protein>